<protein>
    <submittedName>
        <fullName evidence="1">Uncharacterized protein</fullName>
    </submittedName>
</protein>
<keyword evidence="2" id="KW-1185">Reference proteome</keyword>
<reference evidence="1 2" key="1">
    <citation type="submission" date="2014-04" db="EMBL/GenBank/DDBJ databases">
        <title>Aquimarina sp. 22II-S11-z7 Genome Sequencing.</title>
        <authorList>
            <person name="Lai Q."/>
        </authorList>
    </citation>
    <scope>NUCLEOTIDE SEQUENCE [LARGE SCALE GENOMIC DNA]</scope>
    <source>
        <strain evidence="1 2">22II-S11-z7</strain>
    </source>
</reference>
<proteinExistence type="predicted"/>
<dbReference type="Pfam" id="PF25594">
    <property type="entry name" value="GldB_lipo"/>
    <property type="match status" value="1"/>
</dbReference>
<dbReference type="Proteomes" id="UP000023541">
    <property type="component" value="Unassembled WGS sequence"/>
</dbReference>
<dbReference type="eggNOG" id="COG5504">
    <property type="taxonomic scope" value="Bacteria"/>
</dbReference>
<dbReference type="RefSeq" id="WP_165583378.1">
    <property type="nucleotide sequence ID" value="NZ_AQRA01000005.1"/>
</dbReference>
<dbReference type="EMBL" id="AQRA01000005">
    <property type="protein sequence ID" value="EZH73786.1"/>
    <property type="molecule type" value="Genomic_DNA"/>
</dbReference>
<name>A0A023BUV7_9FLAO</name>
<evidence type="ECO:0000313" key="2">
    <source>
        <dbReference type="Proteomes" id="UP000023541"/>
    </source>
</evidence>
<comment type="caution">
    <text evidence="1">The sequence shown here is derived from an EMBL/GenBank/DDBJ whole genome shotgun (WGS) entry which is preliminary data.</text>
</comment>
<sequence>MAKHILILGILFLIVSCKQTKEKSFEKQSKSSKFAENPDDIKLITSDIDLFWESYDKLLKDTINNSFEAYLRNGSIGLKDFVPDRIESAEKLKELVLSEKQYYSNIRSSSYKILNFKKQIIASCYALEYVYPEAVFPPVYFLIGRTTSGGTASKNGLMIALEVYSDGNFTTDYGRPSLDIEIMPNIVIHELIHFLQKDNPKDETLLKHCIREGTADFIAELVSGEKTRLANGPDVYPYGEKNEQELWIEFNNSRNSKELSPWLYSQTPDGRPQNLGYWMGYKIVEAYYQKSNDKKKALLDILNIDNYDQFLEQSEYSKKFE</sequence>
<gene>
    <name evidence="1" type="ORF">ATO12_17795</name>
</gene>
<dbReference type="PROSITE" id="PS51257">
    <property type="entry name" value="PROKAR_LIPOPROTEIN"/>
    <property type="match status" value="1"/>
</dbReference>
<accession>A0A023BUV7</accession>
<dbReference type="AlphaFoldDB" id="A0A023BUV7"/>
<organism evidence="1 2">
    <name type="scientific">Aquimarina atlantica</name>
    <dbReference type="NCBI Taxonomy" id="1317122"/>
    <lineage>
        <taxon>Bacteria</taxon>
        <taxon>Pseudomonadati</taxon>
        <taxon>Bacteroidota</taxon>
        <taxon>Flavobacteriia</taxon>
        <taxon>Flavobacteriales</taxon>
        <taxon>Flavobacteriaceae</taxon>
        <taxon>Aquimarina</taxon>
    </lineage>
</organism>
<dbReference type="InterPro" id="IPR019853">
    <property type="entry name" value="GldB-like"/>
</dbReference>
<evidence type="ECO:0000313" key="1">
    <source>
        <dbReference type="EMBL" id="EZH73786.1"/>
    </source>
</evidence>